<gene>
    <name evidence="2" type="ORF">HETIRDRAFT_102072</name>
</gene>
<dbReference type="KEGG" id="hir:HETIRDRAFT_102072"/>
<dbReference type="EMBL" id="KI925459">
    <property type="protein sequence ID" value="ETW81010.1"/>
    <property type="molecule type" value="Genomic_DNA"/>
</dbReference>
<protein>
    <submittedName>
        <fullName evidence="2">Uncharacterized protein</fullName>
    </submittedName>
</protein>
<evidence type="ECO:0000313" key="3">
    <source>
        <dbReference type="Proteomes" id="UP000030671"/>
    </source>
</evidence>
<feature type="compositionally biased region" description="Basic and acidic residues" evidence="1">
    <location>
        <begin position="101"/>
        <end position="114"/>
    </location>
</feature>
<feature type="compositionally biased region" description="Polar residues" evidence="1">
    <location>
        <begin position="349"/>
        <end position="359"/>
    </location>
</feature>
<organism evidence="2 3">
    <name type="scientific">Heterobasidion irregulare (strain TC 32-1)</name>
    <dbReference type="NCBI Taxonomy" id="747525"/>
    <lineage>
        <taxon>Eukaryota</taxon>
        <taxon>Fungi</taxon>
        <taxon>Dikarya</taxon>
        <taxon>Basidiomycota</taxon>
        <taxon>Agaricomycotina</taxon>
        <taxon>Agaricomycetes</taxon>
        <taxon>Russulales</taxon>
        <taxon>Bondarzewiaceae</taxon>
        <taxon>Heterobasidion</taxon>
        <taxon>Heterobasidion annosum species complex</taxon>
    </lineage>
</organism>
<reference evidence="2 3" key="1">
    <citation type="journal article" date="2012" name="New Phytol.">
        <title>Insight into trade-off between wood decay and parasitism from the genome of a fungal forest pathogen.</title>
        <authorList>
            <person name="Olson A."/>
            <person name="Aerts A."/>
            <person name="Asiegbu F."/>
            <person name="Belbahri L."/>
            <person name="Bouzid O."/>
            <person name="Broberg A."/>
            <person name="Canback B."/>
            <person name="Coutinho P.M."/>
            <person name="Cullen D."/>
            <person name="Dalman K."/>
            <person name="Deflorio G."/>
            <person name="van Diepen L.T."/>
            <person name="Dunand C."/>
            <person name="Duplessis S."/>
            <person name="Durling M."/>
            <person name="Gonthier P."/>
            <person name="Grimwood J."/>
            <person name="Fossdal C.G."/>
            <person name="Hansson D."/>
            <person name="Henrissat B."/>
            <person name="Hietala A."/>
            <person name="Himmelstrand K."/>
            <person name="Hoffmeister D."/>
            <person name="Hogberg N."/>
            <person name="James T.Y."/>
            <person name="Karlsson M."/>
            <person name="Kohler A."/>
            <person name="Kues U."/>
            <person name="Lee Y.H."/>
            <person name="Lin Y.C."/>
            <person name="Lind M."/>
            <person name="Lindquist E."/>
            <person name="Lombard V."/>
            <person name="Lucas S."/>
            <person name="Lunden K."/>
            <person name="Morin E."/>
            <person name="Murat C."/>
            <person name="Park J."/>
            <person name="Raffaello T."/>
            <person name="Rouze P."/>
            <person name="Salamov A."/>
            <person name="Schmutz J."/>
            <person name="Solheim H."/>
            <person name="Stahlberg J."/>
            <person name="Velez H."/>
            <person name="de Vries R.P."/>
            <person name="Wiebenga A."/>
            <person name="Woodward S."/>
            <person name="Yakovlev I."/>
            <person name="Garbelotto M."/>
            <person name="Martin F."/>
            <person name="Grigoriev I.V."/>
            <person name="Stenlid J."/>
        </authorList>
    </citation>
    <scope>NUCLEOTIDE SEQUENCE [LARGE SCALE GENOMIC DNA]</scope>
    <source>
        <strain evidence="2 3">TC 32-1</strain>
    </source>
</reference>
<feature type="compositionally biased region" description="Pro residues" evidence="1">
    <location>
        <begin position="321"/>
        <end position="334"/>
    </location>
</feature>
<dbReference type="HOGENOM" id="CLU_420939_0_0_1"/>
<dbReference type="AlphaFoldDB" id="W4K6P0"/>
<accession>W4K6P0</accession>
<name>W4K6P0_HETIT</name>
<feature type="region of interest" description="Disordered" evidence="1">
    <location>
        <begin position="91"/>
        <end position="114"/>
    </location>
</feature>
<dbReference type="GeneID" id="20665820"/>
<dbReference type="InParanoid" id="W4K6P0"/>
<keyword evidence="3" id="KW-1185">Reference proteome</keyword>
<feature type="region of interest" description="Disordered" evidence="1">
    <location>
        <begin position="163"/>
        <end position="208"/>
    </location>
</feature>
<proteinExistence type="predicted"/>
<dbReference type="Proteomes" id="UP000030671">
    <property type="component" value="Unassembled WGS sequence"/>
</dbReference>
<feature type="region of interest" description="Disordered" evidence="1">
    <location>
        <begin position="233"/>
        <end position="471"/>
    </location>
</feature>
<sequence length="651" mass="70809">MRHAAHMFSLKAGYTTLMMRDNLRAVPEALYTPTKQLSNHTTLFKFLVSFATSPSGLHSSRSPSSSILPVHALRYEMPPFRKVYLKGFLNKPSTSSNPPEHSLDKSPQTDDHDHYHSVNKSAIYVFPLQAEELQARMDLLHKKYSPDRITTVARTPVARKVPKDVTVDGGDETDTTSYLSLDEDGRNRLRSAPKGSSNPSKLPLGSRSRYRPTRFAQLSSFSSLQGGALKVVPKSAPLPTKHDSQHPPSRSSSEDKRSPTGTFMLPLSKISKSSSSNHQPAVAPRSTPPPSQLSARSVKSRISKPSLDTNASASEEFMSPQAPPLVSPKPPAFPSPANKAHSNPKPRQLAQSGLAQSSGLLKGVSKSAGQQRHIAPLHAREGHPSLPQVVASPSRFAAAKEHNAMLPPVKTSSRPAATKERSAMPPPEKTFPRPAADKGRYPVASPVNNSSHSSAKNERLPMGSSMQTSSHLNARNERLQGGKSAITSPRAGIMNERLHLTPLTTAFSQPYDASSSSSPNSDSPVSFAPAFNVREFIKNTRPNPSPSSPVTTDKFRREIAFFRNDSQAVEKRKYRNASVLHVTSVTNEAYRHSACAEVEAPKLMGSRGQQKAVAVTTACGNDKQARNTSREIDARRVGLKRSHAVYASIRP</sequence>
<evidence type="ECO:0000256" key="1">
    <source>
        <dbReference type="SAM" id="MobiDB-lite"/>
    </source>
</evidence>
<dbReference type="RefSeq" id="XP_009547692.1">
    <property type="nucleotide sequence ID" value="XM_009549397.1"/>
</dbReference>
<evidence type="ECO:0000313" key="2">
    <source>
        <dbReference type="EMBL" id="ETW81010.1"/>
    </source>
</evidence>